<feature type="region of interest" description="Disordered" evidence="1">
    <location>
        <begin position="36"/>
        <end position="134"/>
    </location>
</feature>
<evidence type="ECO:0000313" key="4">
    <source>
        <dbReference type="Proteomes" id="UP000003240"/>
    </source>
</evidence>
<feature type="compositionally biased region" description="Polar residues" evidence="1">
    <location>
        <begin position="115"/>
        <end position="127"/>
    </location>
</feature>
<comment type="caution">
    <text evidence="3">The sequence shown here is derived from an EMBL/GenBank/DDBJ whole genome shotgun (WGS) entry which is preliminary data.</text>
</comment>
<dbReference type="EMBL" id="AFGF01000294">
    <property type="protein sequence ID" value="EGO61731.1"/>
    <property type="molecule type" value="Genomic_DNA"/>
</dbReference>
<dbReference type="eggNOG" id="ENOG5033P36">
    <property type="taxonomic scope" value="Bacteria"/>
</dbReference>
<keyword evidence="2" id="KW-0732">Signal</keyword>
<keyword evidence="4" id="KW-1185">Reference proteome</keyword>
<reference evidence="3 4" key="1">
    <citation type="journal article" date="2011" name="EMBO J.">
        <title>Structural diversity of bacterial flagellar motors.</title>
        <authorList>
            <person name="Chen S."/>
            <person name="Beeby M."/>
            <person name="Murphy G.E."/>
            <person name="Leadbetter J.R."/>
            <person name="Hendrixson D.R."/>
            <person name="Briegel A."/>
            <person name="Li Z."/>
            <person name="Shi J."/>
            <person name="Tocheva E.I."/>
            <person name="Muller A."/>
            <person name="Dobro M.J."/>
            <person name="Jensen G.J."/>
        </authorList>
    </citation>
    <scope>NUCLEOTIDE SEQUENCE [LARGE SCALE GENOMIC DNA]</scope>
    <source>
        <strain evidence="3 4">DSM 6540</strain>
    </source>
</reference>
<evidence type="ECO:0000256" key="2">
    <source>
        <dbReference type="SAM" id="SignalP"/>
    </source>
</evidence>
<dbReference type="RefSeq" id="WP_004100187.1">
    <property type="nucleotide sequence ID" value="NZ_AFGF01000294.1"/>
</dbReference>
<feature type="compositionally biased region" description="Pro residues" evidence="1">
    <location>
        <begin position="73"/>
        <end position="104"/>
    </location>
</feature>
<dbReference type="AlphaFoldDB" id="F7NQF3"/>
<gene>
    <name evidence="3" type="ORF">ALO_21761</name>
</gene>
<name>F7NQF3_9FIRM</name>
<feature type="compositionally biased region" description="Basic and acidic residues" evidence="1">
    <location>
        <begin position="36"/>
        <end position="68"/>
    </location>
</feature>
<dbReference type="STRING" id="1009370.ALO_21761"/>
<feature type="chain" id="PRO_5003366352" evidence="2">
    <location>
        <begin position="25"/>
        <end position="235"/>
    </location>
</feature>
<accession>F7NQF3</accession>
<evidence type="ECO:0000256" key="1">
    <source>
        <dbReference type="SAM" id="MobiDB-lite"/>
    </source>
</evidence>
<protein>
    <submittedName>
        <fullName evidence="3">Uncharacterized protein</fullName>
    </submittedName>
</protein>
<feature type="signal peptide" evidence="2">
    <location>
        <begin position="1"/>
        <end position="24"/>
    </location>
</feature>
<sequence length="235" mass="28945">MKKWVTSLLIALFASVTILPTVSAASFWNNVDRQEQQKQENERLRREQQERERQEKERKERERQEQIKKRPPQKPQKPPQQQPPKLPQQPQRPPQQQPPKQPQRPPKHPQQRPQHSWNHPSYRNPQWRQDVRRDAPPFQWYEKRSRYSAPGYRMEPIYDRSWNDRFPGLRAYRWQDRPDRGFWYRGHRITDAVMFYDAFDDLVSVGFMYNGVFMFVRDDNNAFENRDSFFLTWWH</sequence>
<dbReference type="OrthoDB" id="1685217at2"/>
<dbReference type="Proteomes" id="UP000003240">
    <property type="component" value="Unassembled WGS sequence"/>
</dbReference>
<organism evidence="3 4">
    <name type="scientific">Acetonema longum DSM 6540</name>
    <dbReference type="NCBI Taxonomy" id="1009370"/>
    <lineage>
        <taxon>Bacteria</taxon>
        <taxon>Bacillati</taxon>
        <taxon>Bacillota</taxon>
        <taxon>Negativicutes</taxon>
        <taxon>Acetonemataceae</taxon>
        <taxon>Acetonema</taxon>
    </lineage>
</organism>
<evidence type="ECO:0000313" key="3">
    <source>
        <dbReference type="EMBL" id="EGO61731.1"/>
    </source>
</evidence>
<proteinExistence type="predicted"/>